<organism evidence="1 2">
    <name type="scientific">Pontibacter mangrovi</name>
    <dbReference type="NCBI Taxonomy" id="2589816"/>
    <lineage>
        <taxon>Bacteria</taxon>
        <taxon>Pseudomonadati</taxon>
        <taxon>Bacteroidota</taxon>
        <taxon>Cytophagia</taxon>
        <taxon>Cytophagales</taxon>
        <taxon>Hymenobacteraceae</taxon>
        <taxon>Pontibacter</taxon>
    </lineage>
</organism>
<sequence length="446" mass="51067">MNNLISRSLVLAVAVLLSSCQKDDNVPHTDYSIKCNSELEVISQYPNGWIKEAKTIISSNSGSRTKEEFEYYQNGYIKSAKLYRVLPTDHLYMEVSRSEDNKPLWSKYYLPEGNVWFETEYENGLPLVKKFYSEEGIAIHEYDDGELISIEYTAANNISNSIITYDQAAGTRNVNILNNGQTILNENYPIQDQVGTGFYSKTFVPVADVFEDIETVYRDKNWGKSLLSSTDWKYDINSFNELIYPEPAGFRKLNTKLAVSNPMYQAIIEQYPVTENGVMLTGGYDLEAFKEFSPSFIISDSLAKVKEDEPEFFELKYGQEIIKKVDFGKNYIVIGAIRNLPTNDEAAEKIKEIARMRMDEIQGYSFTMMRDNKITFIQGEIGNGLTAEEQDLLGKVWFEVKFFSNLKQHQNGIVLNTEEDYKKAIKAVNDADFSVINLEYLLIDAY</sequence>
<dbReference type="EMBL" id="VFRQ01000001">
    <property type="protein sequence ID" value="TPE45832.1"/>
    <property type="molecule type" value="Genomic_DNA"/>
</dbReference>
<proteinExistence type="predicted"/>
<protein>
    <submittedName>
        <fullName evidence="1">Uncharacterized protein</fullName>
    </submittedName>
</protein>
<evidence type="ECO:0000313" key="2">
    <source>
        <dbReference type="Proteomes" id="UP000316727"/>
    </source>
</evidence>
<dbReference type="Proteomes" id="UP000316727">
    <property type="component" value="Unassembled WGS sequence"/>
</dbReference>
<dbReference type="PROSITE" id="PS51257">
    <property type="entry name" value="PROKAR_LIPOPROTEIN"/>
    <property type="match status" value="1"/>
</dbReference>
<gene>
    <name evidence="1" type="ORF">FJM65_00340</name>
</gene>
<accession>A0A501WAJ6</accession>
<evidence type="ECO:0000313" key="1">
    <source>
        <dbReference type="EMBL" id="TPE45832.1"/>
    </source>
</evidence>
<keyword evidence="2" id="KW-1185">Reference proteome</keyword>
<dbReference type="AlphaFoldDB" id="A0A501WAJ6"/>
<comment type="caution">
    <text evidence="1">The sequence shown here is derived from an EMBL/GenBank/DDBJ whole genome shotgun (WGS) entry which is preliminary data.</text>
</comment>
<reference evidence="1 2" key="1">
    <citation type="submission" date="2019-06" db="EMBL/GenBank/DDBJ databases">
        <title>A novel bacterium of genus Pontibacter, isolated from marine sediment.</title>
        <authorList>
            <person name="Huang H."/>
            <person name="Mo K."/>
            <person name="Hu Y."/>
        </authorList>
    </citation>
    <scope>NUCLEOTIDE SEQUENCE [LARGE SCALE GENOMIC DNA]</scope>
    <source>
        <strain evidence="1 2">HB172049</strain>
    </source>
</reference>
<dbReference type="RefSeq" id="WP_140618190.1">
    <property type="nucleotide sequence ID" value="NZ_VFRQ01000001.1"/>
</dbReference>
<name>A0A501WAJ6_9BACT</name>
<dbReference type="OrthoDB" id="1398031at2"/>